<dbReference type="RefSeq" id="XP_013959912.1">
    <property type="nucleotide sequence ID" value="XM_014104437.1"/>
</dbReference>
<dbReference type="HOGENOM" id="CLU_000288_34_22_1"/>
<dbReference type="OMA" id="QKHANDH"/>
<dbReference type="VEuPathDB" id="FungiDB:TRIVIDRAFT_136609"/>
<accession>G9MJP7</accession>
<dbReference type="GeneID" id="25787705"/>
<protein>
    <recommendedName>
        <fullName evidence="1">Nucleoside phosphorylase domain-containing protein</fullName>
    </recommendedName>
</protein>
<keyword evidence="3" id="KW-1185">Reference proteome</keyword>
<dbReference type="InterPro" id="IPR035994">
    <property type="entry name" value="Nucleoside_phosphorylase_sf"/>
</dbReference>
<evidence type="ECO:0000259" key="1">
    <source>
        <dbReference type="Pfam" id="PF01048"/>
    </source>
</evidence>
<dbReference type="InParanoid" id="G9MJP7"/>
<dbReference type="eggNOG" id="KOG4177">
    <property type="taxonomic scope" value="Eukaryota"/>
</dbReference>
<proteinExistence type="predicted"/>
<feature type="domain" description="Nucleoside phosphorylase" evidence="1">
    <location>
        <begin position="2"/>
        <end position="287"/>
    </location>
</feature>
<dbReference type="InterPro" id="IPR000845">
    <property type="entry name" value="Nucleoside_phosphorylase_d"/>
</dbReference>
<dbReference type="PANTHER" id="PTHR46082">
    <property type="entry name" value="ATP/GTP-BINDING PROTEIN-RELATED"/>
    <property type="match status" value="1"/>
</dbReference>
<dbReference type="Pfam" id="PF01048">
    <property type="entry name" value="PNP_UDP_1"/>
    <property type="match status" value="1"/>
</dbReference>
<dbReference type="SUPFAM" id="SSF53167">
    <property type="entry name" value="Purine and uridine phosphorylases"/>
    <property type="match status" value="1"/>
</dbReference>
<evidence type="ECO:0000313" key="2">
    <source>
        <dbReference type="EMBL" id="EHK25710.1"/>
    </source>
</evidence>
<dbReference type="PANTHER" id="PTHR46082:SF11">
    <property type="entry name" value="AAA+ ATPASE DOMAIN-CONTAINING PROTEIN-RELATED"/>
    <property type="match status" value="1"/>
</dbReference>
<dbReference type="STRING" id="413071.G9MJP7"/>
<dbReference type="InterPro" id="IPR053137">
    <property type="entry name" value="NLR-like"/>
</dbReference>
<comment type="caution">
    <text evidence="2">The sequence shown here is derived from an EMBL/GenBank/DDBJ whole genome shotgun (WGS) entry which is preliminary data.</text>
</comment>
<evidence type="ECO:0000313" key="3">
    <source>
        <dbReference type="Proteomes" id="UP000007115"/>
    </source>
</evidence>
<dbReference type="Gene3D" id="3.40.50.1580">
    <property type="entry name" value="Nucleoside phosphorylase domain"/>
    <property type="match status" value="1"/>
</dbReference>
<name>G9MJP7_HYPVG</name>
<dbReference type="EMBL" id="ABDF02000003">
    <property type="protein sequence ID" value="EHK25710.1"/>
    <property type="molecule type" value="Genomic_DNA"/>
</dbReference>
<dbReference type="OrthoDB" id="4900214at2759"/>
<gene>
    <name evidence="2" type="ORF">TRIVIDRAFT_136609</name>
</gene>
<organism evidence="2 3">
    <name type="scientific">Hypocrea virens (strain Gv29-8 / FGSC 10586)</name>
    <name type="common">Gliocladium virens</name>
    <name type="synonym">Trichoderma virens</name>
    <dbReference type="NCBI Taxonomy" id="413071"/>
    <lineage>
        <taxon>Eukaryota</taxon>
        <taxon>Fungi</taxon>
        <taxon>Dikarya</taxon>
        <taxon>Ascomycota</taxon>
        <taxon>Pezizomycotina</taxon>
        <taxon>Sordariomycetes</taxon>
        <taxon>Hypocreomycetidae</taxon>
        <taxon>Hypocreales</taxon>
        <taxon>Hypocreaceae</taxon>
        <taxon>Trichoderma</taxon>
    </lineage>
</organism>
<dbReference type="GO" id="GO:0009116">
    <property type="term" value="P:nucleoside metabolic process"/>
    <property type="evidence" value="ECO:0007669"/>
    <property type="project" value="InterPro"/>
</dbReference>
<dbReference type="Proteomes" id="UP000007115">
    <property type="component" value="Unassembled WGS sequence"/>
</dbReference>
<feature type="non-terminal residue" evidence="2">
    <location>
        <position position="303"/>
    </location>
</feature>
<dbReference type="GO" id="GO:0003824">
    <property type="term" value="F:catalytic activity"/>
    <property type="evidence" value="ECO:0007669"/>
    <property type="project" value="InterPro"/>
</dbReference>
<reference evidence="2 3" key="1">
    <citation type="journal article" date="2011" name="Genome Biol.">
        <title>Comparative genome sequence analysis underscores mycoparasitism as the ancestral life style of Trichoderma.</title>
        <authorList>
            <person name="Kubicek C.P."/>
            <person name="Herrera-Estrella A."/>
            <person name="Seidl-Seiboth V."/>
            <person name="Martinez D.A."/>
            <person name="Druzhinina I.S."/>
            <person name="Thon M."/>
            <person name="Zeilinger S."/>
            <person name="Casas-Flores S."/>
            <person name="Horwitz B.A."/>
            <person name="Mukherjee P.K."/>
            <person name="Mukherjee M."/>
            <person name="Kredics L."/>
            <person name="Alcaraz L.D."/>
            <person name="Aerts A."/>
            <person name="Antal Z."/>
            <person name="Atanasova L."/>
            <person name="Cervantes-Badillo M.G."/>
            <person name="Challacombe J."/>
            <person name="Chertkov O."/>
            <person name="McCluskey K."/>
            <person name="Coulpier F."/>
            <person name="Deshpande N."/>
            <person name="von Doehren H."/>
            <person name="Ebbole D.J."/>
            <person name="Esquivel-Naranjo E.U."/>
            <person name="Fekete E."/>
            <person name="Flipphi M."/>
            <person name="Glaser F."/>
            <person name="Gomez-Rodriguez E.Y."/>
            <person name="Gruber S."/>
            <person name="Han C."/>
            <person name="Henrissat B."/>
            <person name="Hermosa R."/>
            <person name="Hernandez-Onate M."/>
            <person name="Karaffa L."/>
            <person name="Kosti I."/>
            <person name="Le Crom S."/>
            <person name="Lindquist E."/>
            <person name="Lucas S."/>
            <person name="Luebeck M."/>
            <person name="Luebeck P.S."/>
            <person name="Margeot A."/>
            <person name="Metz B."/>
            <person name="Misra M."/>
            <person name="Nevalainen H."/>
            <person name="Omann M."/>
            <person name="Packer N."/>
            <person name="Perrone G."/>
            <person name="Uresti-Rivera E.E."/>
            <person name="Salamov A."/>
            <person name="Schmoll M."/>
            <person name="Seiboth B."/>
            <person name="Shapiro H."/>
            <person name="Sukno S."/>
            <person name="Tamayo-Ramos J.A."/>
            <person name="Tisch D."/>
            <person name="Wiest A."/>
            <person name="Wilkinson H.H."/>
            <person name="Zhang M."/>
            <person name="Coutinho P.M."/>
            <person name="Kenerley C.M."/>
            <person name="Monte E."/>
            <person name="Baker S.E."/>
            <person name="Grigoriev I.V."/>
        </authorList>
    </citation>
    <scope>NUCLEOTIDE SEQUENCE [LARGE SCALE GENOMIC DNA]</scope>
    <source>
        <strain evidence="3">Gv29-8 / FGSC 10586</strain>
    </source>
</reference>
<sequence length="303" mass="32833">FTIGWITALPLEMAAAIEMLDEEYGKPNIQNAHDYNNYILGRIGLHNIVIACLPTGVYGTTSAAVVAVQMMASFRSIRFGLMVGIGGGIPSATNDIRLGDVVVGKPSGRVGGVIQYDFGKTTDGGRFDPQGSLNKPPQILLTAVSTMQALHLTRGNQIQAILSGLNKSRFYSQRPGQDRLFEPNYSHENSSASCDHCDARRLMIRPGRPDTNPVVFYGTIASGNQVIKDARTRDQLGQRHGVLCFEMEAAGLMDNFPCLVIRGICDYADSHKAKDWQAYAAITAAACAKELLGLIPIGDWLDT</sequence>
<feature type="non-terminal residue" evidence="2">
    <location>
        <position position="1"/>
    </location>
</feature>
<dbReference type="AlphaFoldDB" id="G9MJP7"/>